<organism evidence="2 3">
    <name type="scientific">Ancylobacter crimeensis</name>
    <dbReference type="NCBI Taxonomy" id="2579147"/>
    <lineage>
        <taxon>Bacteria</taxon>
        <taxon>Pseudomonadati</taxon>
        <taxon>Pseudomonadota</taxon>
        <taxon>Alphaproteobacteria</taxon>
        <taxon>Hyphomicrobiales</taxon>
        <taxon>Xanthobacteraceae</taxon>
        <taxon>Ancylobacter</taxon>
    </lineage>
</organism>
<dbReference type="Pfam" id="PF00582">
    <property type="entry name" value="Usp"/>
    <property type="match status" value="1"/>
</dbReference>
<gene>
    <name evidence="2" type="ORF">MWN34_13935</name>
</gene>
<reference evidence="2 3" key="1">
    <citation type="submission" date="2022-04" db="EMBL/GenBank/DDBJ databases">
        <authorList>
            <person name="Grouzdev D.S."/>
            <person name="Pantiukh K.S."/>
            <person name="Krutkina M.S."/>
        </authorList>
    </citation>
    <scope>NUCLEOTIDE SEQUENCE [LARGE SCALE GENOMIC DNA]</scope>
    <source>
        <strain evidence="2 3">6x-1</strain>
    </source>
</reference>
<evidence type="ECO:0000313" key="2">
    <source>
        <dbReference type="EMBL" id="MCK0198010.1"/>
    </source>
</evidence>
<dbReference type="SUPFAM" id="SSF52402">
    <property type="entry name" value="Adenine nucleotide alpha hydrolases-like"/>
    <property type="match status" value="1"/>
</dbReference>
<dbReference type="InterPro" id="IPR014729">
    <property type="entry name" value="Rossmann-like_a/b/a_fold"/>
</dbReference>
<evidence type="ECO:0000259" key="1">
    <source>
        <dbReference type="Pfam" id="PF00582"/>
    </source>
</evidence>
<name>A0ABT0DDG4_9HYPH</name>
<dbReference type="InterPro" id="IPR006016">
    <property type="entry name" value="UspA"/>
</dbReference>
<dbReference type="Proteomes" id="UP001203284">
    <property type="component" value="Unassembled WGS sequence"/>
</dbReference>
<proteinExistence type="predicted"/>
<accession>A0ABT0DDG4</accession>
<dbReference type="Gene3D" id="3.40.50.620">
    <property type="entry name" value="HUPs"/>
    <property type="match status" value="1"/>
</dbReference>
<evidence type="ECO:0000313" key="3">
    <source>
        <dbReference type="Proteomes" id="UP001203284"/>
    </source>
</evidence>
<sequence>MPRRRQSFEPGHARKFLVVVDETPECDRALYYAARRASRTGGGVVMLTVMDLADASSQWLGVGDLMRAEASEQANARLEHFAARVRRLSGVEPERVLREGKVADEVVRLIEADEDIAILVLAAATGSEGPGPLIAALASGSAAHGAWPRLLVPITLVPGSLTDDEIDALA</sequence>
<protein>
    <submittedName>
        <fullName evidence="2">Universal stress protein</fullName>
    </submittedName>
</protein>
<dbReference type="EMBL" id="JALKCH010000008">
    <property type="protein sequence ID" value="MCK0198010.1"/>
    <property type="molecule type" value="Genomic_DNA"/>
</dbReference>
<feature type="domain" description="UspA" evidence="1">
    <location>
        <begin position="14"/>
        <end position="123"/>
    </location>
</feature>
<dbReference type="CDD" id="cd00293">
    <property type="entry name" value="USP-like"/>
    <property type="match status" value="1"/>
</dbReference>
<comment type="caution">
    <text evidence="2">The sequence shown here is derived from an EMBL/GenBank/DDBJ whole genome shotgun (WGS) entry which is preliminary data.</text>
</comment>
<keyword evidence="3" id="KW-1185">Reference proteome</keyword>